<accession>A0A9W8PC36</accession>
<evidence type="ECO:0000256" key="3">
    <source>
        <dbReference type="SAM" id="Phobius"/>
    </source>
</evidence>
<keyword evidence="7" id="KW-1185">Reference proteome</keyword>
<reference evidence="6 7" key="1">
    <citation type="journal article" date="2023" name="Proc. Natl. Acad. Sci. U.S.A.">
        <title>A global phylogenomic analysis of the shiitake genus Lentinula.</title>
        <authorList>
            <person name="Sierra-Patev S."/>
            <person name="Min B."/>
            <person name="Naranjo-Ortiz M."/>
            <person name="Looney B."/>
            <person name="Konkel Z."/>
            <person name="Slot J.C."/>
            <person name="Sakamoto Y."/>
            <person name="Steenwyk J.L."/>
            <person name="Rokas A."/>
            <person name="Carro J."/>
            <person name="Camarero S."/>
            <person name="Ferreira P."/>
            <person name="Molpeceres G."/>
            <person name="Ruiz-Duenas F.J."/>
            <person name="Serrano A."/>
            <person name="Henrissat B."/>
            <person name="Drula E."/>
            <person name="Hughes K.W."/>
            <person name="Mata J.L."/>
            <person name="Ishikawa N.K."/>
            <person name="Vargas-Isla R."/>
            <person name="Ushijima S."/>
            <person name="Smith C.A."/>
            <person name="Donoghue J."/>
            <person name="Ahrendt S."/>
            <person name="Andreopoulos W."/>
            <person name="He G."/>
            <person name="LaButti K."/>
            <person name="Lipzen A."/>
            <person name="Ng V."/>
            <person name="Riley R."/>
            <person name="Sandor L."/>
            <person name="Barry K."/>
            <person name="Martinez A.T."/>
            <person name="Xiao Y."/>
            <person name="Gibbons J.G."/>
            <person name="Terashima K."/>
            <person name="Grigoriev I.V."/>
            <person name="Hibbett D."/>
        </authorList>
    </citation>
    <scope>NUCLEOTIDE SEQUENCE [LARGE SCALE GENOMIC DNA]</scope>
    <source>
        <strain evidence="6 7">TFB7810</strain>
    </source>
</reference>
<dbReference type="SUPFAM" id="SSF50630">
    <property type="entry name" value="Acid proteases"/>
    <property type="match status" value="1"/>
</dbReference>
<dbReference type="GO" id="GO:0006508">
    <property type="term" value="P:proteolysis"/>
    <property type="evidence" value="ECO:0007669"/>
    <property type="project" value="UniProtKB-KW"/>
</dbReference>
<dbReference type="EMBL" id="JANVFU010000001">
    <property type="protein sequence ID" value="KAJ3751112.1"/>
    <property type="molecule type" value="Genomic_DNA"/>
</dbReference>
<feature type="domain" description="Peptidase A1" evidence="5">
    <location>
        <begin position="60"/>
        <end position="411"/>
    </location>
</feature>
<dbReference type="PROSITE" id="PS51767">
    <property type="entry name" value="PEPTIDASE_A1"/>
    <property type="match status" value="1"/>
</dbReference>
<evidence type="ECO:0000256" key="1">
    <source>
        <dbReference type="ARBA" id="ARBA00007447"/>
    </source>
</evidence>
<comment type="similarity">
    <text evidence="1">Belongs to the peptidase A1 family.</text>
</comment>
<evidence type="ECO:0000313" key="7">
    <source>
        <dbReference type="Proteomes" id="UP001142393"/>
    </source>
</evidence>
<keyword evidence="6" id="KW-0645">Protease</keyword>
<keyword evidence="6" id="KW-0378">Hydrolase</keyword>
<dbReference type="Gene3D" id="2.40.70.10">
    <property type="entry name" value="Acid Proteases"/>
    <property type="match status" value="2"/>
</dbReference>
<keyword evidence="3" id="KW-1133">Transmembrane helix</keyword>
<dbReference type="InterPro" id="IPR034164">
    <property type="entry name" value="Pepsin-like_dom"/>
</dbReference>
<organism evidence="6 7">
    <name type="scientific">Lentinula detonsa</name>
    <dbReference type="NCBI Taxonomy" id="2804962"/>
    <lineage>
        <taxon>Eukaryota</taxon>
        <taxon>Fungi</taxon>
        <taxon>Dikarya</taxon>
        <taxon>Basidiomycota</taxon>
        <taxon>Agaricomycotina</taxon>
        <taxon>Agaricomycetes</taxon>
        <taxon>Agaricomycetidae</taxon>
        <taxon>Agaricales</taxon>
        <taxon>Marasmiineae</taxon>
        <taxon>Omphalotaceae</taxon>
        <taxon>Lentinula</taxon>
    </lineage>
</organism>
<dbReference type="InterPro" id="IPR033121">
    <property type="entry name" value="PEPTIDASE_A1"/>
</dbReference>
<gene>
    <name evidence="6" type="ORF">DFH05DRAFT_1388026</name>
</gene>
<evidence type="ECO:0000313" key="6">
    <source>
        <dbReference type="EMBL" id="KAJ3751112.1"/>
    </source>
</evidence>
<name>A0A9W8PC36_9AGAR</name>
<dbReference type="AlphaFoldDB" id="A0A9W8PC36"/>
<dbReference type="InterPro" id="IPR021109">
    <property type="entry name" value="Peptidase_aspartic_dom_sf"/>
</dbReference>
<proteinExistence type="inferred from homology"/>
<dbReference type="GO" id="GO:0004190">
    <property type="term" value="F:aspartic-type endopeptidase activity"/>
    <property type="evidence" value="ECO:0007669"/>
    <property type="project" value="InterPro"/>
</dbReference>
<protein>
    <submittedName>
        <fullName evidence="6">Acid protease</fullName>
    </submittedName>
</protein>
<feature type="region of interest" description="Disordered" evidence="2">
    <location>
        <begin position="528"/>
        <end position="562"/>
    </location>
</feature>
<feature type="region of interest" description="Disordered" evidence="2">
    <location>
        <begin position="441"/>
        <end position="461"/>
    </location>
</feature>
<dbReference type="PANTHER" id="PTHR47966">
    <property type="entry name" value="BETA-SITE APP-CLEAVING ENZYME, ISOFORM A-RELATED"/>
    <property type="match status" value="1"/>
</dbReference>
<feature type="compositionally biased region" description="Polar residues" evidence="2">
    <location>
        <begin position="539"/>
        <end position="550"/>
    </location>
</feature>
<comment type="caution">
    <text evidence="6">The sequence shown here is derived from an EMBL/GenBank/DDBJ whole genome shotgun (WGS) entry which is preliminary data.</text>
</comment>
<evidence type="ECO:0000256" key="4">
    <source>
        <dbReference type="SAM" id="SignalP"/>
    </source>
</evidence>
<feature type="compositionally biased region" description="Polar residues" evidence="2">
    <location>
        <begin position="452"/>
        <end position="461"/>
    </location>
</feature>
<feature type="chain" id="PRO_5040749903" evidence="4">
    <location>
        <begin position="21"/>
        <end position="562"/>
    </location>
</feature>
<evidence type="ECO:0000256" key="2">
    <source>
        <dbReference type="SAM" id="MobiDB-lite"/>
    </source>
</evidence>
<sequence>MHSLFNSGLVSLLFVVSVGAISFNVAGRPRHATPVLYKRNSTPGPSNGSISLQDLLDTIYFCNLTLSGEPFEVSIDTGSADLWIVGNIPAAHNTSIHANLTYGQGSISGFAGFINTATLVFDEFEINDQSYIHADSVIQMVQDVPGTGLIGLGPSKGSAILKLLNSSAGDPPLDRIFKQNSSTPNILTILLSRNEQNSTAPEMSSELVPLLEEQPGQITIGEVIAEYEEITKQPKLPALVDGTGLNQHWMTVLDSNGIIGPDGNRIKTLSTNTNLTQGKNDQLRVVFDSGFSFPQVPASIADAFYGRVPGAFFNQNLSYWQVPCDYELNASFIFANIEISIHPLDMTAFNDVDETTGRDVCLGWFQPIAETITSDPNFGSFDVILGAAFLRNAYLLINFGDFVDESNSSVADPFIQLFSTVNRTAAHLDFVNVRLEGKDTTSTQKPLLPDSEAQTSGENSSNLVTLLDSSDNSGHEPFYRRTWFIIVVSIAGAIMLAVVGWIIYTLTQRTRRSNIRSESAFVPSMGSYKPLLTKDDHSTNGQHNDQSTTGYRDPYTDHPREP</sequence>
<feature type="signal peptide" evidence="4">
    <location>
        <begin position="1"/>
        <end position="20"/>
    </location>
</feature>
<keyword evidence="4" id="KW-0732">Signal</keyword>
<dbReference type="PANTHER" id="PTHR47966:SF6">
    <property type="entry name" value="PEPTIDASE A1 DOMAIN-CONTAINING PROTEIN"/>
    <property type="match status" value="1"/>
</dbReference>
<dbReference type="Proteomes" id="UP001142393">
    <property type="component" value="Unassembled WGS sequence"/>
</dbReference>
<keyword evidence="3" id="KW-0472">Membrane</keyword>
<dbReference type="InterPro" id="IPR001461">
    <property type="entry name" value="Aspartic_peptidase_A1"/>
</dbReference>
<dbReference type="Pfam" id="PF00026">
    <property type="entry name" value="Asp"/>
    <property type="match status" value="1"/>
</dbReference>
<feature type="transmembrane region" description="Helical" evidence="3">
    <location>
        <begin position="483"/>
        <end position="506"/>
    </location>
</feature>
<dbReference type="CDD" id="cd05471">
    <property type="entry name" value="pepsin_like"/>
    <property type="match status" value="1"/>
</dbReference>
<keyword evidence="3" id="KW-0812">Transmembrane</keyword>
<evidence type="ECO:0000259" key="5">
    <source>
        <dbReference type="PROSITE" id="PS51767"/>
    </source>
</evidence>